<dbReference type="EMBL" id="JACAZF010000007">
    <property type="protein sequence ID" value="KAF7299450.1"/>
    <property type="molecule type" value="Genomic_DNA"/>
</dbReference>
<keyword evidence="1" id="KW-0596">Phosphopantetheine</keyword>
<evidence type="ECO:0000256" key="1">
    <source>
        <dbReference type="ARBA" id="ARBA00022450"/>
    </source>
</evidence>
<dbReference type="PANTHER" id="PTHR43439">
    <property type="entry name" value="PHENYLACETATE-COENZYME A LIGASE"/>
    <property type="match status" value="1"/>
</dbReference>
<name>A0A8H6SH07_9AGAR</name>
<comment type="caution">
    <text evidence="6">The sequence shown here is derived from an EMBL/GenBank/DDBJ whole genome shotgun (WGS) entry which is preliminary data.</text>
</comment>
<keyword evidence="2" id="KW-0597">Phosphoprotein</keyword>
<proteinExistence type="predicted"/>
<dbReference type="AlphaFoldDB" id="A0A8H6SH07"/>
<evidence type="ECO:0000259" key="5">
    <source>
        <dbReference type="Pfam" id="PF07993"/>
    </source>
</evidence>
<feature type="domain" description="Thioester reductase (TE)" evidence="5">
    <location>
        <begin position="731"/>
        <end position="970"/>
    </location>
</feature>
<evidence type="ECO:0000256" key="2">
    <source>
        <dbReference type="ARBA" id="ARBA00022553"/>
    </source>
</evidence>
<dbReference type="Gene3D" id="1.10.1200.10">
    <property type="entry name" value="ACP-like"/>
    <property type="match status" value="1"/>
</dbReference>
<protein>
    <submittedName>
        <fullName evidence="6">Acetyl-CoA synthetase-like protein</fullName>
    </submittedName>
</protein>
<organism evidence="6 7">
    <name type="scientific">Mycena indigotica</name>
    <dbReference type="NCBI Taxonomy" id="2126181"/>
    <lineage>
        <taxon>Eukaryota</taxon>
        <taxon>Fungi</taxon>
        <taxon>Dikarya</taxon>
        <taxon>Basidiomycota</taxon>
        <taxon>Agaricomycotina</taxon>
        <taxon>Agaricomycetes</taxon>
        <taxon>Agaricomycetidae</taxon>
        <taxon>Agaricales</taxon>
        <taxon>Marasmiineae</taxon>
        <taxon>Mycenaceae</taxon>
        <taxon>Mycena</taxon>
    </lineage>
</organism>
<keyword evidence="7" id="KW-1185">Reference proteome</keyword>
<evidence type="ECO:0000259" key="4">
    <source>
        <dbReference type="Pfam" id="PF00501"/>
    </source>
</evidence>
<dbReference type="SUPFAM" id="SSF56801">
    <property type="entry name" value="Acetyl-CoA synthetase-like"/>
    <property type="match status" value="1"/>
</dbReference>
<feature type="region of interest" description="Disordered" evidence="3">
    <location>
        <begin position="1"/>
        <end position="23"/>
    </location>
</feature>
<accession>A0A8H6SH07</accession>
<dbReference type="InterPro" id="IPR013120">
    <property type="entry name" value="FAR_NAD-bd"/>
</dbReference>
<dbReference type="Pfam" id="PF07993">
    <property type="entry name" value="NAD_binding_4"/>
    <property type="match status" value="1"/>
</dbReference>
<dbReference type="InterPro" id="IPR036736">
    <property type="entry name" value="ACP-like_sf"/>
</dbReference>
<feature type="domain" description="AMP-dependent synthetase/ligase" evidence="4">
    <location>
        <begin position="113"/>
        <end position="380"/>
    </location>
</feature>
<gene>
    <name evidence="6" type="ORF">MIND_00894900</name>
</gene>
<dbReference type="Gene3D" id="3.40.50.720">
    <property type="entry name" value="NAD(P)-binding Rossmann-like Domain"/>
    <property type="match status" value="1"/>
</dbReference>
<evidence type="ECO:0000256" key="3">
    <source>
        <dbReference type="SAM" id="MobiDB-lite"/>
    </source>
</evidence>
<dbReference type="Proteomes" id="UP000636479">
    <property type="component" value="Unassembled WGS sequence"/>
</dbReference>
<evidence type="ECO:0000313" key="7">
    <source>
        <dbReference type="Proteomes" id="UP000636479"/>
    </source>
</evidence>
<dbReference type="InterPro" id="IPR042099">
    <property type="entry name" value="ANL_N_sf"/>
</dbReference>
<evidence type="ECO:0000313" key="6">
    <source>
        <dbReference type="EMBL" id="KAF7299450.1"/>
    </source>
</evidence>
<dbReference type="InterPro" id="IPR000873">
    <property type="entry name" value="AMP-dep_synth/lig_dom"/>
</dbReference>
<dbReference type="Pfam" id="PF00501">
    <property type="entry name" value="AMP-binding"/>
    <property type="match status" value="1"/>
</dbReference>
<dbReference type="RefSeq" id="XP_037218838.1">
    <property type="nucleotide sequence ID" value="XM_037365596.1"/>
</dbReference>
<feature type="compositionally biased region" description="Polar residues" evidence="3">
    <location>
        <begin position="12"/>
        <end position="21"/>
    </location>
</feature>
<dbReference type="InterPro" id="IPR036291">
    <property type="entry name" value="NAD(P)-bd_dom_sf"/>
</dbReference>
<sequence length="1086" mass="120994">MAQPRLLPAPPQTQALQSNTFRPPPLDGSLSMPQIYDWHFKNNPTHRLFVFAQSDGSIRTIDWSEAVHAIWTGTSILRSRFKWVSGVEMSVVGILAASGEVLFLDKELAHFDPDTIPYFTLIASCYRANYVPFPISPRNSAAAVAHLINKAGIKHILLGHEPAMRELITASLAILNQQFPTCQPPDVSHAPLFEELFLPEDERTLTADSVPYECKGPDVTAVIMHSSGSTAFPKPIYWSNHRIIQAALIPWFGERDLTDQLLSLHTMPMYHGMGILQTMWTASCGLVITAFEPKAIPTVPTPVNLFEAAKATNSDIVFCVPVFIEAWSREPDYVKWLATRSGVLFGGGPLNKEAGDFMTSHGVSIFILYGSSEGGIMSPILPAKVGYDWEYFTFPKLVTPEMVPHGNNTFELVMVSNVFCRPAVLNTRVGGVESYATSDLLVPHPTKKGYWKIFGRTDDQIIHNTGEKTNPGPLENLLNQDPHVHSAVMFGRGRFQAGVLVDPKPAFKFDPADELKLAAYRNVIWPTVLKMNEFAPQHSRLFKEMILVEKPNKPFTYTAKMTVRRQAVIADYDPEIDALYEIVQTSATLNIAPLSSWDSESVLNFVRAAVNNVLIARVGDEDDMFQHGCDSLQATWIRNALLRMLQEQKEIDIRRETRNFVYDHPTVSALGAYVFGLGNSGSPQTDNTSQSVETKIRNMHAMVQKYSRNLSLPYKGLSNARNPELKKVVLVTGTTGELGCYLLTQLLRDPSVEFVYAVNRRAPHLADLFSRQKAALVDRGLDGNILESASTKLLLCESDLSEAHLGLPDSLYQEIHSHVSHIIHSAWPVNFNISLSSFEPNIRGLRNLINFALDPHPRTLLFTSTIGVFNTPSTDRPLAEAPIEADTAAGNGYQQSKWVAEEILQDARRSYPSAKLMTVRVGQLCGGINGAWNTHEWLPAVVQSAKHLRCLPDDTGVVSWIPVHIAAAAIIDFLDPPAAPITHLINPKPTSWHSLAKIIAAELDVPLVSYMEWFSRLKKATPDPKFRALQFVDFFEPKQSVEAFGFPKLEMTNALEKSKHLRDGDCELGEADVRQWLAYWRRVALV</sequence>
<dbReference type="InterPro" id="IPR051414">
    <property type="entry name" value="Adenylate-forming_Reductase"/>
</dbReference>
<dbReference type="PANTHER" id="PTHR43439:SF2">
    <property type="entry name" value="ENZYME, PUTATIVE (JCVI)-RELATED"/>
    <property type="match status" value="1"/>
</dbReference>
<dbReference type="GeneID" id="59348112"/>
<dbReference type="SUPFAM" id="SSF51735">
    <property type="entry name" value="NAD(P)-binding Rossmann-fold domains"/>
    <property type="match status" value="1"/>
</dbReference>
<dbReference type="OrthoDB" id="429813at2759"/>
<dbReference type="Pfam" id="PF23562">
    <property type="entry name" value="AMP-binding_C_3"/>
    <property type="match status" value="1"/>
</dbReference>
<reference evidence="6" key="1">
    <citation type="submission" date="2020-05" db="EMBL/GenBank/DDBJ databases">
        <title>Mycena genomes resolve the evolution of fungal bioluminescence.</title>
        <authorList>
            <person name="Tsai I.J."/>
        </authorList>
    </citation>
    <scope>NUCLEOTIDE SEQUENCE</scope>
    <source>
        <strain evidence="6">171206Taipei</strain>
    </source>
</reference>
<dbReference type="Gene3D" id="3.40.50.12780">
    <property type="entry name" value="N-terminal domain of ligase-like"/>
    <property type="match status" value="1"/>
</dbReference>